<reference evidence="1 2" key="1">
    <citation type="journal article" date="2021" name="Hortic Res">
        <title>High-quality reference genome and annotation aids understanding of berry development for evergreen blueberry (Vaccinium darrowii).</title>
        <authorList>
            <person name="Yu J."/>
            <person name="Hulse-Kemp A.M."/>
            <person name="Babiker E."/>
            <person name="Staton M."/>
        </authorList>
    </citation>
    <scope>NUCLEOTIDE SEQUENCE [LARGE SCALE GENOMIC DNA]</scope>
    <source>
        <strain evidence="2">cv. NJ 8807/NJ 8810</strain>
        <tissue evidence="1">Young leaf</tissue>
    </source>
</reference>
<keyword evidence="2" id="KW-1185">Reference proteome</keyword>
<evidence type="ECO:0000313" key="2">
    <source>
        <dbReference type="Proteomes" id="UP000828048"/>
    </source>
</evidence>
<sequence>MMRGDVILLIVWWLVIFSRFLSGNSDSRLAQASGLAPALYVLGDSLLDSGNNNFLPTLAKANFQPYGVNFPNGATGRFTNGRTVADFIAEFLGLPMPPPFMSFRNSGVLTGLNYASGSCGILPETGNFMGKCLKLDDQIDMFGETVKYDLSKHHGSTEELSEYLSKSIFLVSTGSNDYINNYLEPNLYDSSKRYSPQAFAQLLTDSLSQKLERLYQLGARKVVMFEIGPVGCMPTITRQYKHNGQCVEEFNKLVSLFNDQLATILNNLTSTLPGSTFVLGHVHWLGYDAITNPSTYGLRDVSDACCTTWANGTSGCIPELQPCTPTDNHYFWDAFHLTEAVYSVIAARCINDTSVCKPASITELIQV</sequence>
<gene>
    <name evidence="1" type="ORF">Vadar_007476</name>
</gene>
<protein>
    <submittedName>
        <fullName evidence="1">Uncharacterized protein</fullName>
    </submittedName>
</protein>
<accession>A0ACB7YDC1</accession>
<name>A0ACB7YDC1_9ERIC</name>
<organism evidence="1 2">
    <name type="scientific">Vaccinium darrowii</name>
    <dbReference type="NCBI Taxonomy" id="229202"/>
    <lineage>
        <taxon>Eukaryota</taxon>
        <taxon>Viridiplantae</taxon>
        <taxon>Streptophyta</taxon>
        <taxon>Embryophyta</taxon>
        <taxon>Tracheophyta</taxon>
        <taxon>Spermatophyta</taxon>
        <taxon>Magnoliopsida</taxon>
        <taxon>eudicotyledons</taxon>
        <taxon>Gunneridae</taxon>
        <taxon>Pentapetalae</taxon>
        <taxon>asterids</taxon>
        <taxon>Ericales</taxon>
        <taxon>Ericaceae</taxon>
        <taxon>Vaccinioideae</taxon>
        <taxon>Vaccinieae</taxon>
        <taxon>Vaccinium</taxon>
    </lineage>
</organism>
<dbReference type="Proteomes" id="UP000828048">
    <property type="component" value="Chromosome 8"/>
</dbReference>
<comment type="caution">
    <text evidence="1">The sequence shown here is derived from an EMBL/GenBank/DDBJ whole genome shotgun (WGS) entry which is preliminary data.</text>
</comment>
<proteinExistence type="predicted"/>
<dbReference type="EMBL" id="CM037158">
    <property type="protein sequence ID" value="KAH7851114.1"/>
    <property type="molecule type" value="Genomic_DNA"/>
</dbReference>
<evidence type="ECO:0000313" key="1">
    <source>
        <dbReference type="EMBL" id="KAH7851114.1"/>
    </source>
</evidence>